<dbReference type="Proteomes" id="UP000275846">
    <property type="component" value="Unassembled WGS sequence"/>
</dbReference>
<evidence type="ECO:0000313" key="2">
    <source>
        <dbReference type="Proteomes" id="UP000275846"/>
    </source>
</evidence>
<dbReference type="WBParaSite" id="SSLN_0001315101-mRNA-1">
    <property type="protein sequence ID" value="SSLN_0001315101-mRNA-1"/>
    <property type="gene ID" value="SSLN_0001315101"/>
</dbReference>
<dbReference type="PANTHER" id="PTHR47027">
    <property type="entry name" value="REVERSE TRANSCRIPTASE DOMAIN-CONTAINING PROTEIN"/>
    <property type="match status" value="1"/>
</dbReference>
<accession>A0A183T869</accession>
<evidence type="ECO:0000313" key="1">
    <source>
        <dbReference type="EMBL" id="VDL99051.1"/>
    </source>
</evidence>
<dbReference type="PANTHER" id="PTHR47027:SF20">
    <property type="entry name" value="REVERSE TRANSCRIPTASE-LIKE PROTEIN WITH RNA-DIRECTED DNA POLYMERASE DOMAIN"/>
    <property type="match status" value="1"/>
</dbReference>
<dbReference type="EMBL" id="UYSU01037446">
    <property type="protein sequence ID" value="VDL99051.1"/>
    <property type="molecule type" value="Genomic_DNA"/>
</dbReference>
<dbReference type="OrthoDB" id="410404at2759"/>
<proteinExistence type="predicted"/>
<name>A0A183T869_SCHSO</name>
<reference evidence="1 2" key="2">
    <citation type="submission" date="2018-11" db="EMBL/GenBank/DDBJ databases">
        <authorList>
            <consortium name="Pathogen Informatics"/>
        </authorList>
    </citation>
    <scope>NUCLEOTIDE SEQUENCE [LARGE SCALE GENOMIC DNA]</scope>
    <source>
        <strain evidence="1 2">NST_G2</strain>
    </source>
</reference>
<sequence>MHQTPPNTIYIAAHINFNGAKLKSVDTFTYLGSNLSHNTKVDDEITYRIAKASQAFGRMQTVVWNRHGPHLSTKLKMYKAIIWPTLLHGA</sequence>
<protein>
    <submittedName>
        <fullName evidence="3">Endo/exonuclease/phosphatase domain-containing protein</fullName>
    </submittedName>
</protein>
<dbReference type="AlphaFoldDB" id="A0A183T869"/>
<evidence type="ECO:0000313" key="3">
    <source>
        <dbReference type="WBParaSite" id="SSLN_0001315101-mRNA-1"/>
    </source>
</evidence>
<organism evidence="3">
    <name type="scientific">Schistocephalus solidus</name>
    <name type="common">Tapeworm</name>
    <dbReference type="NCBI Taxonomy" id="70667"/>
    <lineage>
        <taxon>Eukaryota</taxon>
        <taxon>Metazoa</taxon>
        <taxon>Spiralia</taxon>
        <taxon>Lophotrochozoa</taxon>
        <taxon>Platyhelminthes</taxon>
        <taxon>Cestoda</taxon>
        <taxon>Eucestoda</taxon>
        <taxon>Diphyllobothriidea</taxon>
        <taxon>Diphyllobothriidae</taxon>
        <taxon>Schistocephalus</taxon>
    </lineage>
</organism>
<gene>
    <name evidence="1" type="ORF">SSLN_LOCUS12666</name>
</gene>
<keyword evidence="2" id="KW-1185">Reference proteome</keyword>
<reference evidence="3" key="1">
    <citation type="submission" date="2016-06" db="UniProtKB">
        <authorList>
            <consortium name="WormBaseParasite"/>
        </authorList>
    </citation>
    <scope>IDENTIFICATION</scope>
</reference>